<accession>A0A1N6NIX5</accession>
<reference evidence="6" key="2">
    <citation type="submission" date="2017-03" db="EMBL/GenBank/DDBJ databases">
        <title>Bacillus sp. V-88(T) DSM27956, whole genome shotgun sequencing project.</title>
        <authorList>
            <person name="Dastager S.G."/>
            <person name="Neurgaonkar P.S."/>
            <person name="Dharne M.S."/>
        </authorList>
    </citation>
    <scope>NUCLEOTIDE SEQUENCE [LARGE SCALE GENOMIC DNA]</scope>
    <source>
        <strain evidence="6">DSM 25145</strain>
    </source>
</reference>
<dbReference type="EMBL" id="FTLX01000001">
    <property type="protein sequence ID" value="SIP92055.1"/>
    <property type="molecule type" value="Genomic_DNA"/>
</dbReference>
<evidence type="ECO:0000313" key="4">
    <source>
        <dbReference type="EMBL" id="SIP92055.1"/>
    </source>
</evidence>
<gene>
    <name evidence="3" type="ORF">B1B05_00830</name>
    <name evidence="4" type="ORF">SAMN05443094_101172</name>
</gene>
<evidence type="ECO:0000313" key="3">
    <source>
        <dbReference type="EMBL" id="OXS80059.1"/>
    </source>
</evidence>
<name>A0A1N6NIX5_9BACI</name>
<protein>
    <submittedName>
        <fullName evidence="4">Activator of Hsp90 ATPase homolog 1-like protein</fullName>
    </submittedName>
</protein>
<dbReference type="InterPro" id="IPR023393">
    <property type="entry name" value="START-like_dom_sf"/>
</dbReference>
<dbReference type="STRING" id="1017273.SAMN05443094_101172"/>
<proteinExistence type="inferred from homology"/>
<dbReference type="Proteomes" id="UP000186385">
    <property type="component" value="Unassembled WGS sequence"/>
</dbReference>
<dbReference type="InterPro" id="IPR013538">
    <property type="entry name" value="ASHA1/2-like_C"/>
</dbReference>
<dbReference type="CDD" id="cd07812">
    <property type="entry name" value="SRPBCC"/>
    <property type="match status" value="1"/>
</dbReference>
<comment type="similarity">
    <text evidence="1">Belongs to the AHA1 family.</text>
</comment>
<reference evidence="3" key="3">
    <citation type="submission" date="2017-03" db="EMBL/GenBank/DDBJ databases">
        <authorList>
            <person name="Dastager S.G."/>
            <person name="Neurgaonkar P.S."/>
            <person name="Dharne M.S."/>
        </authorList>
    </citation>
    <scope>NUCLEOTIDE SEQUENCE</scope>
    <source>
        <strain evidence="3">DSM 25145</strain>
    </source>
</reference>
<organism evidence="4 5">
    <name type="scientific">Domibacillus enclensis</name>
    <dbReference type="NCBI Taxonomy" id="1017273"/>
    <lineage>
        <taxon>Bacteria</taxon>
        <taxon>Bacillati</taxon>
        <taxon>Bacillota</taxon>
        <taxon>Bacilli</taxon>
        <taxon>Bacillales</taxon>
        <taxon>Bacillaceae</taxon>
        <taxon>Domibacillus</taxon>
    </lineage>
</organism>
<evidence type="ECO:0000313" key="5">
    <source>
        <dbReference type="Proteomes" id="UP000186385"/>
    </source>
</evidence>
<feature type="domain" description="Activator of Hsp90 ATPase homologue 1/2-like C-terminal" evidence="2">
    <location>
        <begin position="23"/>
        <end position="147"/>
    </location>
</feature>
<dbReference type="Gene3D" id="3.30.530.20">
    <property type="match status" value="1"/>
</dbReference>
<sequence length="169" mass="20043">MKRKLEQTQVKELLIAQYDFLVDAPTEYVFKCVNDDEMILQWNDHLVENVYESPEDQLNPKAGSRFKSVQLIEKKKFTVDAVLTVYEPPYRVDVSAETKEGTSTTSYQLSREGGYTRLMIEVTMIPSNWFYRMNARLFGWAARMMYLEQFEKLEKFCEENYTHNWDSSQ</sequence>
<dbReference type="OrthoDB" id="2389233at2"/>
<evidence type="ECO:0000313" key="6">
    <source>
        <dbReference type="Proteomes" id="UP000215545"/>
    </source>
</evidence>
<dbReference type="EMBL" id="MWSK01000001">
    <property type="protein sequence ID" value="OXS80059.1"/>
    <property type="molecule type" value="Genomic_DNA"/>
</dbReference>
<reference evidence="4 5" key="1">
    <citation type="submission" date="2017-01" db="EMBL/GenBank/DDBJ databases">
        <authorList>
            <person name="Mah S.A."/>
            <person name="Swanson W.J."/>
            <person name="Moy G.W."/>
            <person name="Vacquier V.D."/>
        </authorList>
    </citation>
    <scope>NUCLEOTIDE SEQUENCE [LARGE SCALE GENOMIC DNA]</scope>
    <source>
        <strain evidence="4 5">NIO-1016</strain>
    </source>
</reference>
<dbReference type="Proteomes" id="UP000215545">
    <property type="component" value="Unassembled WGS sequence"/>
</dbReference>
<dbReference type="RefSeq" id="WP_052698459.1">
    <property type="nucleotide sequence ID" value="NZ_FTLX01000001.1"/>
</dbReference>
<evidence type="ECO:0000259" key="2">
    <source>
        <dbReference type="Pfam" id="PF08327"/>
    </source>
</evidence>
<keyword evidence="6" id="KW-1185">Reference proteome</keyword>
<dbReference type="SUPFAM" id="SSF55961">
    <property type="entry name" value="Bet v1-like"/>
    <property type="match status" value="1"/>
</dbReference>
<dbReference type="AlphaFoldDB" id="A0A1N6NIX5"/>
<dbReference type="Pfam" id="PF08327">
    <property type="entry name" value="AHSA1"/>
    <property type="match status" value="1"/>
</dbReference>
<evidence type="ECO:0000256" key="1">
    <source>
        <dbReference type="ARBA" id="ARBA00006817"/>
    </source>
</evidence>